<keyword evidence="1" id="KW-0472">Membrane</keyword>
<keyword evidence="1" id="KW-1133">Transmembrane helix</keyword>
<accession>A0AAV4U742</accession>
<keyword evidence="3" id="KW-1185">Reference proteome</keyword>
<evidence type="ECO:0000313" key="2">
    <source>
        <dbReference type="EMBL" id="GIY53594.1"/>
    </source>
</evidence>
<name>A0AAV4U742_CAEEX</name>
<sequence>MTFETSRITIYTTAMFVMTLAHWSFQCYKRRNKYLRLNRFGKGPAFHLGLVPHILDLLPQGFFVHLFLQGLLPLCRARKATLCNTKAILVPANVT</sequence>
<feature type="transmembrane region" description="Helical" evidence="1">
    <location>
        <begin position="6"/>
        <end position="25"/>
    </location>
</feature>
<dbReference type="Proteomes" id="UP001054945">
    <property type="component" value="Unassembled WGS sequence"/>
</dbReference>
<organism evidence="2 3">
    <name type="scientific">Caerostris extrusa</name>
    <name type="common">Bark spider</name>
    <name type="synonym">Caerostris bankana</name>
    <dbReference type="NCBI Taxonomy" id="172846"/>
    <lineage>
        <taxon>Eukaryota</taxon>
        <taxon>Metazoa</taxon>
        <taxon>Ecdysozoa</taxon>
        <taxon>Arthropoda</taxon>
        <taxon>Chelicerata</taxon>
        <taxon>Arachnida</taxon>
        <taxon>Araneae</taxon>
        <taxon>Araneomorphae</taxon>
        <taxon>Entelegynae</taxon>
        <taxon>Araneoidea</taxon>
        <taxon>Araneidae</taxon>
        <taxon>Caerostris</taxon>
    </lineage>
</organism>
<comment type="caution">
    <text evidence="2">The sequence shown here is derived from an EMBL/GenBank/DDBJ whole genome shotgun (WGS) entry which is preliminary data.</text>
</comment>
<evidence type="ECO:0000313" key="3">
    <source>
        <dbReference type="Proteomes" id="UP001054945"/>
    </source>
</evidence>
<dbReference type="EMBL" id="BPLR01012376">
    <property type="protein sequence ID" value="GIY53594.1"/>
    <property type="molecule type" value="Genomic_DNA"/>
</dbReference>
<protein>
    <submittedName>
        <fullName evidence="2">Uncharacterized protein</fullName>
    </submittedName>
</protein>
<keyword evidence="1" id="KW-0812">Transmembrane</keyword>
<dbReference type="AlphaFoldDB" id="A0AAV4U742"/>
<gene>
    <name evidence="2" type="ORF">CEXT_222991</name>
</gene>
<proteinExistence type="predicted"/>
<reference evidence="2 3" key="1">
    <citation type="submission" date="2021-06" db="EMBL/GenBank/DDBJ databases">
        <title>Caerostris extrusa draft genome.</title>
        <authorList>
            <person name="Kono N."/>
            <person name="Arakawa K."/>
        </authorList>
    </citation>
    <scope>NUCLEOTIDE SEQUENCE [LARGE SCALE GENOMIC DNA]</scope>
</reference>
<feature type="transmembrane region" description="Helical" evidence="1">
    <location>
        <begin position="46"/>
        <end position="68"/>
    </location>
</feature>
<evidence type="ECO:0000256" key="1">
    <source>
        <dbReference type="SAM" id="Phobius"/>
    </source>
</evidence>